<keyword evidence="3" id="KW-0677">Repeat</keyword>
<dbReference type="Gene3D" id="1.10.8.430">
    <property type="entry name" value="Helical domain of apoptotic protease-activating factors"/>
    <property type="match status" value="1"/>
</dbReference>
<protein>
    <submittedName>
        <fullName evidence="9">Disease resistance protein At4g27190-like isoform X1</fullName>
    </submittedName>
</protein>
<organism evidence="8 9">
    <name type="scientific">Nelumbo nucifera</name>
    <name type="common">Sacred lotus</name>
    <dbReference type="NCBI Taxonomy" id="4432"/>
    <lineage>
        <taxon>Eukaryota</taxon>
        <taxon>Viridiplantae</taxon>
        <taxon>Streptophyta</taxon>
        <taxon>Embryophyta</taxon>
        <taxon>Tracheophyta</taxon>
        <taxon>Spermatophyta</taxon>
        <taxon>Magnoliopsida</taxon>
        <taxon>Proteales</taxon>
        <taxon>Nelumbonaceae</taxon>
        <taxon>Nelumbo</taxon>
    </lineage>
</organism>
<evidence type="ECO:0000313" key="8">
    <source>
        <dbReference type="Proteomes" id="UP000189703"/>
    </source>
</evidence>
<sequence>MELLSSLVVEAAKQACSSLFSSVTIVTKLHGNVNLLRQETERLRNLKIKINEQLESDQKQGRVPTVQVKEWLREVQDTEIKVDLLDRKLATNNSCLRGFCPNFYRRYKLSRRAKKMLQDVLKVIDSVVLPAGVSMDSPAKGVETLPAPSIINQKAASDTLNQVLDLLEDSRIASIGIWGMGGVGKTTLVKNLNNSLESSTNPFDVVVWVTVSRDLDLRRLQLEIAERLNLQLRAGESTERRAVRLFERLKKEKKVLLILDDVWEKVDLDDVGIPQGDAHKGCKIILTTRFLDVCREMKTNKQIKVEVLDEEESWRLFCENAGQVTKLEDIEPIAKAVSRECCGLPLAITTVGKAMREKNKIELWRNALSELQKSAPYIKGIEKEVFLPLKWSYDSLQGKNTKLCFLYCSLFPEDFSVKVSELIQYWVAEGLIDEQSMEESKNKGIALTEYLKDCCMLECGAYEGTVKMHDVIRDVAIWIGFSGIEDTKFMVQSGMGLRELPLQEEIWRSFKRVSLINNKITRLPDQFLECSQVSTLFLQGNPLKERIPEGFFIGLQNLTVLNLSATHIRSLPLSVSSLVNLRALFLGDCHSLEELPSCAGLKKLEVLDLRFAHIKDLPQGMEELCNLKHLNLSYTHHLETIGTGIISSLYSLEELDMSSSAYRWGELEERKKATLPEFGSLRRLAFLSIRVDNIDLIAQESVINWLKDLKRFCICIGPTSYDASYLPSSYVEKRVILEDVDLLGRRVEELLKHAKSLVLKRCKGISEISELSIRSMMELKSLTVMGCDGITNLVRGEDVVGELSSLEELNLYHMQNLEGVWEGMVPDGDNLRNIKKIKVHECPRLKSLISYALLQQLENLREIEVTFCYSMEEVIAAKAVNEYALPRLQSISLVNLPKLRSICSWVLAWPSLRQIEVCECPRLHKLPLGSHNARTISQIKGDRLWWKELQWGDVDTHNTFQPLFEEYTPDEEEDIWTSRHEAHMELGKGDGSVHSFGPYQNIP</sequence>
<dbReference type="FunCoup" id="A0A1U7ZF35">
    <property type="interactions" value="27"/>
</dbReference>
<keyword evidence="8" id="KW-1185">Reference proteome</keyword>
<keyword evidence="2" id="KW-0433">Leucine-rich repeat</keyword>
<dbReference type="OMA" id="GDDQANC"/>
<dbReference type="InterPro" id="IPR050905">
    <property type="entry name" value="Plant_NBS-LRR"/>
</dbReference>
<dbReference type="AlphaFoldDB" id="A0A1U7ZF35"/>
<dbReference type="PANTHER" id="PTHR33463:SF202">
    <property type="entry name" value="NB-ARC DOMAIN-CONTAINING PROTEIN"/>
    <property type="match status" value="1"/>
</dbReference>
<evidence type="ECO:0000256" key="4">
    <source>
        <dbReference type="ARBA" id="ARBA00022821"/>
    </source>
</evidence>
<evidence type="ECO:0000256" key="2">
    <source>
        <dbReference type="ARBA" id="ARBA00022614"/>
    </source>
</evidence>
<dbReference type="SUPFAM" id="SSF52058">
    <property type="entry name" value="L domain-like"/>
    <property type="match status" value="1"/>
</dbReference>
<dbReference type="InterPro" id="IPR002182">
    <property type="entry name" value="NB-ARC"/>
</dbReference>
<keyword evidence="5" id="KW-0547">Nucleotide-binding</keyword>
<dbReference type="Pfam" id="PF23598">
    <property type="entry name" value="LRR_14"/>
    <property type="match status" value="1"/>
</dbReference>
<keyword evidence="4" id="KW-0611">Plant defense</keyword>
<dbReference type="PANTHER" id="PTHR33463">
    <property type="entry name" value="NB-ARC DOMAIN-CONTAINING PROTEIN-RELATED"/>
    <property type="match status" value="1"/>
</dbReference>
<dbReference type="FunFam" id="1.10.8.430:FF:000003">
    <property type="entry name" value="Probable disease resistance protein At5g66910"/>
    <property type="match status" value="1"/>
</dbReference>
<comment type="similarity">
    <text evidence="1">Belongs to the disease resistance NB-LRR family.</text>
</comment>
<dbReference type="Gene3D" id="3.40.50.300">
    <property type="entry name" value="P-loop containing nucleotide triphosphate hydrolases"/>
    <property type="match status" value="1"/>
</dbReference>
<dbReference type="InterPro" id="IPR057135">
    <property type="entry name" value="At4g27190-like_LRR"/>
</dbReference>
<dbReference type="InterPro" id="IPR055414">
    <property type="entry name" value="LRR_R13L4/SHOC2-like"/>
</dbReference>
<dbReference type="GO" id="GO:0005524">
    <property type="term" value="F:ATP binding"/>
    <property type="evidence" value="ECO:0007669"/>
    <property type="project" value="UniProtKB-KW"/>
</dbReference>
<evidence type="ECO:0000256" key="1">
    <source>
        <dbReference type="ARBA" id="ARBA00008894"/>
    </source>
</evidence>
<dbReference type="Pfam" id="PF23247">
    <property type="entry name" value="LRR_RPS2"/>
    <property type="match status" value="1"/>
</dbReference>
<accession>A0A1U7ZF35</accession>
<name>A0A1U7ZF35_NELNU</name>
<keyword evidence="6" id="KW-0175">Coiled coil</keyword>
<dbReference type="InterPro" id="IPR042197">
    <property type="entry name" value="Apaf_helical"/>
</dbReference>
<dbReference type="GeneID" id="104592365"/>
<dbReference type="SUPFAM" id="SSF52540">
    <property type="entry name" value="P-loop containing nucleoside triphosphate hydrolases"/>
    <property type="match status" value="1"/>
</dbReference>
<dbReference type="InterPro" id="IPR003591">
    <property type="entry name" value="Leu-rich_rpt_typical-subtyp"/>
</dbReference>
<dbReference type="FunFam" id="3.40.50.300:FF:001091">
    <property type="entry name" value="Probable disease resistance protein At1g61300"/>
    <property type="match status" value="1"/>
</dbReference>
<dbReference type="SMART" id="SM00382">
    <property type="entry name" value="AAA"/>
    <property type="match status" value="1"/>
</dbReference>
<dbReference type="Pfam" id="PF00931">
    <property type="entry name" value="NB-ARC"/>
    <property type="match status" value="1"/>
</dbReference>
<reference evidence="9" key="1">
    <citation type="submission" date="2025-08" db="UniProtKB">
        <authorList>
            <consortium name="RefSeq"/>
        </authorList>
    </citation>
    <scope>IDENTIFICATION</scope>
</reference>
<dbReference type="InterPro" id="IPR036388">
    <property type="entry name" value="WH-like_DNA-bd_sf"/>
</dbReference>
<dbReference type="PRINTS" id="PR00364">
    <property type="entry name" value="DISEASERSIST"/>
</dbReference>
<dbReference type="RefSeq" id="XP_010250006.1">
    <property type="nucleotide sequence ID" value="XM_010251704.2"/>
</dbReference>
<keyword evidence="5" id="KW-0067">ATP-binding</keyword>
<dbReference type="GO" id="GO:0006952">
    <property type="term" value="P:defense response"/>
    <property type="evidence" value="ECO:0007669"/>
    <property type="project" value="UniProtKB-KW"/>
</dbReference>
<proteinExistence type="inferred from homology"/>
<dbReference type="InterPro" id="IPR003593">
    <property type="entry name" value="AAA+_ATPase"/>
</dbReference>
<evidence type="ECO:0000256" key="5">
    <source>
        <dbReference type="ARBA" id="ARBA00022840"/>
    </source>
</evidence>
<dbReference type="Gene3D" id="1.10.10.10">
    <property type="entry name" value="Winged helix-like DNA-binding domain superfamily/Winged helix DNA-binding domain"/>
    <property type="match status" value="1"/>
</dbReference>
<evidence type="ECO:0000259" key="7">
    <source>
        <dbReference type="SMART" id="SM00382"/>
    </source>
</evidence>
<dbReference type="OrthoDB" id="736010at2759"/>
<evidence type="ECO:0000256" key="3">
    <source>
        <dbReference type="ARBA" id="ARBA00022737"/>
    </source>
</evidence>
<dbReference type="InterPro" id="IPR027417">
    <property type="entry name" value="P-loop_NTPase"/>
</dbReference>
<dbReference type="InParanoid" id="A0A1U7ZF35"/>
<feature type="coiled-coil region" evidence="6">
    <location>
        <begin position="33"/>
        <end position="88"/>
    </location>
</feature>
<dbReference type="Pfam" id="PF23559">
    <property type="entry name" value="WHD_DRP"/>
    <property type="match status" value="1"/>
</dbReference>
<dbReference type="InterPro" id="IPR032675">
    <property type="entry name" value="LRR_dom_sf"/>
</dbReference>
<dbReference type="Proteomes" id="UP000189703">
    <property type="component" value="Unplaced"/>
</dbReference>
<dbReference type="InterPro" id="IPR058922">
    <property type="entry name" value="WHD_DRP"/>
</dbReference>
<feature type="domain" description="AAA+ ATPase" evidence="7">
    <location>
        <begin position="171"/>
        <end position="309"/>
    </location>
</feature>
<dbReference type="Gene3D" id="3.80.10.10">
    <property type="entry name" value="Ribonuclease Inhibitor"/>
    <property type="match status" value="2"/>
</dbReference>
<dbReference type="eggNOG" id="KOG4658">
    <property type="taxonomic scope" value="Eukaryota"/>
</dbReference>
<evidence type="ECO:0000256" key="6">
    <source>
        <dbReference type="SAM" id="Coils"/>
    </source>
</evidence>
<dbReference type="FunFam" id="1.10.10.10:FF:000322">
    <property type="entry name" value="Probable disease resistance protein At1g63360"/>
    <property type="match status" value="1"/>
</dbReference>
<evidence type="ECO:0000313" key="9">
    <source>
        <dbReference type="RefSeq" id="XP_010250006.1"/>
    </source>
</evidence>
<dbReference type="GO" id="GO:0043531">
    <property type="term" value="F:ADP binding"/>
    <property type="evidence" value="ECO:0007669"/>
    <property type="project" value="InterPro"/>
</dbReference>
<dbReference type="SMART" id="SM00369">
    <property type="entry name" value="LRR_TYP"/>
    <property type="match status" value="2"/>
</dbReference>
<dbReference type="STRING" id="4432.A0A1U7ZF35"/>
<gene>
    <name evidence="9" type="primary">LOC104592365</name>
</gene>
<dbReference type="KEGG" id="nnu:104592365"/>